<proteinExistence type="predicted"/>
<dbReference type="Proteomes" id="UP001214576">
    <property type="component" value="Unassembled WGS sequence"/>
</dbReference>
<feature type="region of interest" description="Disordered" evidence="1">
    <location>
        <begin position="169"/>
        <end position="204"/>
    </location>
</feature>
<dbReference type="AlphaFoldDB" id="A0AAD4UKQ6"/>
<keyword evidence="3" id="KW-1185">Reference proteome</keyword>
<evidence type="ECO:0000313" key="3">
    <source>
        <dbReference type="Proteomes" id="UP001214576"/>
    </source>
</evidence>
<name>A0AAD4UKQ6_OVIAM</name>
<gene>
    <name evidence="2" type="ORF">MG293_001303</name>
</gene>
<feature type="region of interest" description="Disordered" evidence="1">
    <location>
        <begin position="218"/>
        <end position="260"/>
    </location>
</feature>
<accession>A0AAD4UKQ6</accession>
<evidence type="ECO:0000256" key="1">
    <source>
        <dbReference type="SAM" id="MobiDB-lite"/>
    </source>
</evidence>
<dbReference type="EMBL" id="JAKZEL010000001">
    <property type="protein sequence ID" value="KAI4548973.1"/>
    <property type="molecule type" value="Genomic_DNA"/>
</dbReference>
<comment type="caution">
    <text evidence="2">The sequence shown here is derived from an EMBL/GenBank/DDBJ whole genome shotgun (WGS) entry which is preliminary data.</text>
</comment>
<protein>
    <submittedName>
        <fullName evidence="2">Uncharacterized protein</fullName>
    </submittedName>
</protein>
<sequence length="260" mass="29822">MYSKSLIQFLKRVEGHALIFSCKNSKRTPKVKLTAEQPLTKECWLPPKKDAPYPKAKEKPQQDGGLMNEYMWEDELECARVKVHRADIQQMQTIFYTEAKIIILKGKYGKEFLVLRKYTLRVIQRHVGFGIVLLSFVHMVVLHETAALGHAPSPQHSDLSSPRRTVVQLNPARQPLHQRRQRCPLSPIDMGHTGAVASNSDRGAVESCKAEDRVRFSEPYGWHPTWGSKQQTDFEEGPHSCRSEDSERYVLEPPPPKNRE</sequence>
<reference evidence="2" key="1">
    <citation type="submission" date="2022-03" db="EMBL/GenBank/DDBJ databases">
        <title>Genomic analyses of argali, domestic sheep and their hybrids provide insights into chromosomal evolution, heterosis and genetic basis of agronomic traits.</title>
        <authorList>
            <person name="Li M."/>
        </authorList>
    </citation>
    <scope>NUCLEOTIDE SEQUENCE</scope>
    <source>
        <strain evidence="2">CAU-MHL-2022a</strain>
        <tissue evidence="2">Skin</tissue>
    </source>
</reference>
<evidence type="ECO:0000313" key="2">
    <source>
        <dbReference type="EMBL" id="KAI4548973.1"/>
    </source>
</evidence>
<feature type="compositionally biased region" description="Basic and acidic residues" evidence="1">
    <location>
        <begin position="236"/>
        <end position="250"/>
    </location>
</feature>
<organism evidence="2 3">
    <name type="scientific">Ovis ammon polii</name>
    <dbReference type="NCBI Taxonomy" id="230172"/>
    <lineage>
        <taxon>Eukaryota</taxon>
        <taxon>Metazoa</taxon>
        <taxon>Chordata</taxon>
        <taxon>Craniata</taxon>
        <taxon>Vertebrata</taxon>
        <taxon>Euteleostomi</taxon>
        <taxon>Mammalia</taxon>
        <taxon>Eutheria</taxon>
        <taxon>Laurasiatheria</taxon>
        <taxon>Artiodactyla</taxon>
        <taxon>Ruminantia</taxon>
        <taxon>Pecora</taxon>
        <taxon>Bovidae</taxon>
        <taxon>Caprinae</taxon>
        <taxon>Ovis</taxon>
    </lineage>
</organism>